<dbReference type="GO" id="GO:0005634">
    <property type="term" value="C:nucleus"/>
    <property type="evidence" value="ECO:0007669"/>
    <property type="project" value="TreeGrafter"/>
</dbReference>
<proteinExistence type="predicted"/>
<evidence type="ECO:0000313" key="8">
    <source>
        <dbReference type="Proteomes" id="UP000313359"/>
    </source>
</evidence>
<reference evidence="7" key="1">
    <citation type="journal article" date="2018" name="Genome Biol. Evol.">
        <title>Genomics and development of Lentinus tigrinus, a white-rot wood-decaying mushroom with dimorphic fruiting bodies.</title>
        <authorList>
            <person name="Wu B."/>
            <person name="Xu Z."/>
            <person name="Knudson A."/>
            <person name="Carlson A."/>
            <person name="Chen N."/>
            <person name="Kovaka S."/>
            <person name="LaButti K."/>
            <person name="Lipzen A."/>
            <person name="Pennachio C."/>
            <person name="Riley R."/>
            <person name="Schakwitz W."/>
            <person name="Umezawa K."/>
            <person name="Ohm R.A."/>
            <person name="Grigoriev I.V."/>
            <person name="Nagy L.G."/>
            <person name="Gibbons J."/>
            <person name="Hibbett D."/>
        </authorList>
    </citation>
    <scope>NUCLEOTIDE SEQUENCE [LARGE SCALE GENOMIC DNA]</scope>
    <source>
        <strain evidence="7">ALCF2SS1-6</strain>
    </source>
</reference>
<keyword evidence="1" id="KW-0479">Metal-binding</keyword>
<feature type="compositionally biased region" description="Polar residues" evidence="5">
    <location>
        <begin position="368"/>
        <end position="383"/>
    </location>
</feature>
<feature type="compositionally biased region" description="Polar residues" evidence="5">
    <location>
        <begin position="425"/>
        <end position="445"/>
    </location>
</feature>
<dbReference type="GO" id="GO:0000977">
    <property type="term" value="F:RNA polymerase II transcription regulatory region sequence-specific DNA binding"/>
    <property type="evidence" value="ECO:0007669"/>
    <property type="project" value="TreeGrafter"/>
</dbReference>
<organism evidence="7 8">
    <name type="scientific">Lentinus tigrinus ALCF2SS1-6</name>
    <dbReference type="NCBI Taxonomy" id="1328759"/>
    <lineage>
        <taxon>Eukaryota</taxon>
        <taxon>Fungi</taxon>
        <taxon>Dikarya</taxon>
        <taxon>Basidiomycota</taxon>
        <taxon>Agaricomycotina</taxon>
        <taxon>Agaricomycetes</taxon>
        <taxon>Polyporales</taxon>
        <taxon>Polyporaceae</taxon>
        <taxon>Lentinus</taxon>
    </lineage>
</organism>
<accession>A0A5C2SL79</accession>
<evidence type="ECO:0000256" key="1">
    <source>
        <dbReference type="ARBA" id="ARBA00022723"/>
    </source>
</evidence>
<feature type="region of interest" description="Disordered" evidence="5">
    <location>
        <begin position="360"/>
        <end position="549"/>
    </location>
</feature>
<keyword evidence="8" id="KW-1185">Reference proteome</keyword>
<feature type="compositionally biased region" description="Low complexity" evidence="5">
    <location>
        <begin position="464"/>
        <end position="486"/>
    </location>
</feature>
<dbReference type="EMBL" id="ML122254">
    <property type="protein sequence ID" value="RPD64533.1"/>
    <property type="molecule type" value="Genomic_DNA"/>
</dbReference>
<feature type="compositionally biased region" description="Basic and acidic residues" evidence="5">
    <location>
        <begin position="415"/>
        <end position="424"/>
    </location>
</feature>
<feature type="compositionally biased region" description="Basic and acidic residues" evidence="5">
    <location>
        <begin position="535"/>
        <end position="548"/>
    </location>
</feature>
<keyword evidence="3" id="KW-0863">Zinc-finger</keyword>
<feature type="region of interest" description="Disordered" evidence="5">
    <location>
        <begin position="209"/>
        <end position="283"/>
    </location>
</feature>
<dbReference type="AlphaFoldDB" id="A0A5C2SL79"/>
<dbReference type="PANTHER" id="PTHR24409">
    <property type="entry name" value="ZINC FINGER PROTEIN 142"/>
    <property type="match status" value="1"/>
</dbReference>
<dbReference type="PANTHER" id="PTHR24409:SF295">
    <property type="entry name" value="AZ2-RELATED"/>
    <property type="match status" value="1"/>
</dbReference>
<evidence type="ECO:0000256" key="2">
    <source>
        <dbReference type="ARBA" id="ARBA00022737"/>
    </source>
</evidence>
<protein>
    <recommendedName>
        <fullName evidence="6">C2H2-type domain-containing protein</fullName>
    </recommendedName>
</protein>
<feature type="compositionally biased region" description="Polar residues" evidence="5">
    <location>
        <begin position="487"/>
        <end position="498"/>
    </location>
</feature>
<evidence type="ECO:0000259" key="6">
    <source>
        <dbReference type="PROSITE" id="PS00028"/>
    </source>
</evidence>
<feature type="domain" description="C2H2-type" evidence="6">
    <location>
        <begin position="58"/>
        <end position="80"/>
    </location>
</feature>
<dbReference type="OrthoDB" id="6105938at2759"/>
<evidence type="ECO:0000256" key="5">
    <source>
        <dbReference type="SAM" id="MobiDB-lite"/>
    </source>
</evidence>
<keyword evidence="4" id="KW-0862">Zinc</keyword>
<evidence type="ECO:0000256" key="3">
    <source>
        <dbReference type="ARBA" id="ARBA00022771"/>
    </source>
</evidence>
<dbReference type="SMART" id="SM00355">
    <property type="entry name" value="ZnF_C2H2"/>
    <property type="match status" value="5"/>
</dbReference>
<feature type="region of interest" description="Disordered" evidence="5">
    <location>
        <begin position="111"/>
        <end position="135"/>
    </location>
</feature>
<dbReference type="STRING" id="1328759.A0A5C2SL79"/>
<gene>
    <name evidence="7" type="ORF">L227DRAFT_331523</name>
</gene>
<feature type="compositionally biased region" description="Basic and acidic residues" evidence="5">
    <location>
        <begin position="511"/>
        <end position="527"/>
    </location>
</feature>
<dbReference type="GO" id="GO:0000981">
    <property type="term" value="F:DNA-binding transcription factor activity, RNA polymerase II-specific"/>
    <property type="evidence" value="ECO:0007669"/>
    <property type="project" value="TreeGrafter"/>
</dbReference>
<dbReference type="InterPro" id="IPR013087">
    <property type="entry name" value="Znf_C2H2_type"/>
</dbReference>
<sequence>MAKKARAKANADATVFESKTKGPKFARCNQCRLIFKKKVICAEHAARMGHAYEPCLWCTVCSMTFMERQERQAHIKVTGHVQTAPTTYAEVPSSSVAVGLRVGVASTSTAANGAAHDSEASDDEPMAPATGNSLAGHANITISGSAQASAVPKMQISPNPVRCNQCKLVCKNVGVLQKHAQETGHVHKPMYFCTVCLIQLGTLKSTKEHARSTGHYPESTSTSAAYPGGPGGVNVSAALPFHPPTTPLASASQHHLRPPSAGPSTQGAGLAEPRSSGSSGAVSEASKVGSVQFGLGQYHPFHPVLAPPGPKENQCVKCNLAFASAEELQTHYDVSPLHPTCRDCGLGFASIGPWATHRARCPPPGSTAVASRASNDQGTTEDTAQAKHTLPEQRVESTPESTSSPAAAAAVDSSDASRLEDRTTADSSTGISTELSDVSSITPTTPAVPDTRKPQRVRVPSPTPSAAVSTTATTSTSTSTSNVPSSFYTAPSQGSSLVQAAEKAHNVLQGEQHRPDTPPQSEVREQPRGLPNKNPDSETRPRAHEAMRDPPVSVDSALLYIMWKALILAR</sequence>
<evidence type="ECO:0000256" key="4">
    <source>
        <dbReference type="ARBA" id="ARBA00022833"/>
    </source>
</evidence>
<dbReference type="GO" id="GO:0008270">
    <property type="term" value="F:zinc ion binding"/>
    <property type="evidence" value="ECO:0007669"/>
    <property type="project" value="UniProtKB-KW"/>
</dbReference>
<keyword evidence="2" id="KW-0677">Repeat</keyword>
<dbReference type="Gene3D" id="3.30.160.60">
    <property type="entry name" value="Classic Zinc Finger"/>
    <property type="match status" value="1"/>
</dbReference>
<dbReference type="PROSITE" id="PS00028">
    <property type="entry name" value="ZINC_FINGER_C2H2_1"/>
    <property type="match status" value="1"/>
</dbReference>
<dbReference type="Proteomes" id="UP000313359">
    <property type="component" value="Unassembled WGS sequence"/>
</dbReference>
<name>A0A5C2SL79_9APHY</name>
<evidence type="ECO:0000313" key="7">
    <source>
        <dbReference type="EMBL" id="RPD64533.1"/>
    </source>
</evidence>
<feature type="compositionally biased region" description="Low complexity" evidence="5">
    <location>
        <begin position="398"/>
        <end position="414"/>
    </location>
</feature>